<organism evidence="1">
    <name type="scientific">Anguilla anguilla</name>
    <name type="common">European freshwater eel</name>
    <name type="synonym">Muraena anguilla</name>
    <dbReference type="NCBI Taxonomy" id="7936"/>
    <lineage>
        <taxon>Eukaryota</taxon>
        <taxon>Metazoa</taxon>
        <taxon>Chordata</taxon>
        <taxon>Craniata</taxon>
        <taxon>Vertebrata</taxon>
        <taxon>Euteleostomi</taxon>
        <taxon>Actinopterygii</taxon>
        <taxon>Neopterygii</taxon>
        <taxon>Teleostei</taxon>
        <taxon>Anguilliformes</taxon>
        <taxon>Anguillidae</taxon>
        <taxon>Anguilla</taxon>
    </lineage>
</organism>
<proteinExistence type="predicted"/>
<reference evidence="1" key="2">
    <citation type="journal article" date="2015" name="Fish Shellfish Immunol.">
        <title>Early steps in the European eel (Anguilla anguilla)-Vibrio vulnificus interaction in the gills: Role of the RtxA13 toxin.</title>
        <authorList>
            <person name="Callol A."/>
            <person name="Pajuelo D."/>
            <person name="Ebbesson L."/>
            <person name="Teles M."/>
            <person name="MacKenzie S."/>
            <person name="Amaro C."/>
        </authorList>
    </citation>
    <scope>NUCLEOTIDE SEQUENCE</scope>
</reference>
<accession>A0A0E9Q668</accession>
<reference evidence="1" key="1">
    <citation type="submission" date="2014-11" db="EMBL/GenBank/DDBJ databases">
        <authorList>
            <person name="Amaro Gonzalez C."/>
        </authorList>
    </citation>
    <scope>NUCLEOTIDE SEQUENCE</scope>
</reference>
<evidence type="ECO:0000313" key="1">
    <source>
        <dbReference type="EMBL" id="JAH11623.1"/>
    </source>
</evidence>
<dbReference type="AlphaFoldDB" id="A0A0E9Q668"/>
<name>A0A0E9Q668_ANGAN</name>
<sequence length="33" mass="3850">MWRLSTKGSAILKLQWRHWWSFLGLCGAGCEAR</sequence>
<dbReference type="EMBL" id="GBXM01096954">
    <property type="protein sequence ID" value="JAH11623.1"/>
    <property type="molecule type" value="Transcribed_RNA"/>
</dbReference>
<protein>
    <submittedName>
        <fullName evidence="1">Uncharacterized protein</fullName>
    </submittedName>
</protein>